<proteinExistence type="predicted"/>
<reference evidence="1" key="2">
    <citation type="submission" date="2021-03" db="EMBL/GenBank/DDBJ databases">
        <title>Human Oral Microbial Genomes.</title>
        <authorList>
            <person name="Johnston C.D."/>
            <person name="Chen T."/>
            <person name="Dewhirst F.E."/>
        </authorList>
    </citation>
    <scope>NUCLEOTIDE SEQUENCE</scope>
    <source>
        <strain evidence="1">F0714</strain>
    </source>
</reference>
<protein>
    <submittedName>
        <fullName evidence="2">Ethanolamine utilization protein EutJ</fullName>
    </submittedName>
</protein>
<dbReference type="PANTHER" id="PTHR32432">
    <property type="entry name" value="CELL DIVISION PROTEIN FTSA-RELATED"/>
    <property type="match status" value="1"/>
</dbReference>
<dbReference type="EMBL" id="CP072385">
    <property type="protein sequence ID" value="QUC11332.1"/>
    <property type="molecule type" value="Genomic_DNA"/>
</dbReference>
<dbReference type="Proteomes" id="UP000273044">
    <property type="component" value="Chromosome"/>
</dbReference>
<accession>A0A3N4D2E9</accession>
<dbReference type="AlphaFoldDB" id="A0A3N4D2E9"/>
<dbReference type="GeneID" id="64408300"/>
<dbReference type="RefSeq" id="WP_014847898.1">
    <property type="nucleotide sequence ID" value="NZ_CAUVFX010000005.1"/>
</dbReference>
<dbReference type="InterPro" id="IPR043129">
    <property type="entry name" value="ATPase_NBD"/>
</dbReference>
<dbReference type="InterPro" id="IPR013366">
    <property type="entry name" value="EutJ"/>
</dbReference>
<dbReference type="NCBIfam" id="TIGR02529">
    <property type="entry name" value="EutJ"/>
    <property type="match status" value="1"/>
</dbReference>
<dbReference type="Proteomes" id="UP000677180">
    <property type="component" value="Chromosome"/>
</dbReference>
<keyword evidence="3" id="KW-1185">Reference proteome</keyword>
<dbReference type="NCBIfam" id="NF011660">
    <property type="entry name" value="PRK15080.1"/>
    <property type="match status" value="1"/>
</dbReference>
<dbReference type="InterPro" id="IPR050696">
    <property type="entry name" value="FtsA/MreB"/>
</dbReference>
<sequence>MATNPQTRINRFAELVRTGKVARKNAKRSGLRLAVDLGTANIVLAVVDGGNRPVAGGWRKANVVRDGIVVDWLGAVTNVREILTELHDRLGHIFTEAAVTIPPGISEGTVKVFTNVLDACELDPCEVVDEPVAAARALGVTDGTIIDIGHGTTGVSRLRDGVVDFSTDEPTGGHHMTLVLSGALGMGYDEAEAFKCDPANVETVFPVVRPTLEKMATIAERALGGTDPGKVYLVGGSASLPEAPKVFEKVLGVTVDRPEEPLFPTPLGAAMRSSR</sequence>
<dbReference type="EMBL" id="LR134406">
    <property type="protein sequence ID" value="VEH71566.1"/>
    <property type="molecule type" value="Genomic_DNA"/>
</dbReference>
<dbReference type="SUPFAM" id="SSF53067">
    <property type="entry name" value="Actin-like ATPase domain"/>
    <property type="match status" value="1"/>
</dbReference>
<name>A0A3N4D2E9_9ACTN</name>
<gene>
    <name evidence="1" type="primary">eutJ</name>
    <name evidence="1" type="ORF">J5A53_01075</name>
    <name evidence="2" type="ORF">NCTC12967_02892</name>
</gene>
<dbReference type="OrthoDB" id="306538at2"/>
<dbReference type="OMA" id="KPQNPMF"/>
<dbReference type="PANTHER" id="PTHR32432:SF3">
    <property type="entry name" value="ETHANOLAMINE UTILIZATION PROTEIN EUTJ"/>
    <property type="match status" value="1"/>
</dbReference>
<dbReference type="Gene3D" id="3.30.420.40">
    <property type="match status" value="2"/>
</dbReference>
<evidence type="ECO:0000313" key="3">
    <source>
        <dbReference type="Proteomes" id="UP000273044"/>
    </source>
</evidence>
<evidence type="ECO:0000313" key="2">
    <source>
        <dbReference type="EMBL" id="VEH71566.1"/>
    </source>
</evidence>
<reference evidence="2 3" key="1">
    <citation type="submission" date="2018-12" db="EMBL/GenBank/DDBJ databases">
        <authorList>
            <consortium name="Pathogen Informatics"/>
        </authorList>
    </citation>
    <scope>NUCLEOTIDE SEQUENCE [LARGE SCALE GENOMIC DNA]</scope>
    <source>
        <strain evidence="2 3">NCTC12967</strain>
    </source>
</reference>
<evidence type="ECO:0000313" key="1">
    <source>
        <dbReference type="EMBL" id="QUC11332.1"/>
    </source>
</evidence>
<organism evidence="2 3">
    <name type="scientific">Arachnia propionica</name>
    <dbReference type="NCBI Taxonomy" id="1750"/>
    <lineage>
        <taxon>Bacteria</taxon>
        <taxon>Bacillati</taxon>
        <taxon>Actinomycetota</taxon>
        <taxon>Actinomycetes</taxon>
        <taxon>Propionibacteriales</taxon>
        <taxon>Propionibacteriaceae</taxon>
        <taxon>Arachnia</taxon>
    </lineage>
</organism>